<evidence type="ECO:0000259" key="1">
    <source>
        <dbReference type="Pfam" id="PF16036"/>
    </source>
</evidence>
<dbReference type="Pfam" id="PF16036">
    <property type="entry name" value="Chalcone_3"/>
    <property type="match status" value="1"/>
</dbReference>
<dbReference type="InterPro" id="IPR016087">
    <property type="entry name" value="Chalcone_isomerase"/>
</dbReference>
<proteinExistence type="predicted"/>
<accession>A0A5Q2QEF6</accession>
<dbReference type="OrthoDB" id="8527419at2"/>
<name>A0A5Q2QEF6_9GAMM</name>
<organism evidence="2 3">
    <name type="scientific">Litorivicinus lipolyticus</name>
    <dbReference type="NCBI Taxonomy" id="418701"/>
    <lineage>
        <taxon>Bacteria</taxon>
        <taxon>Pseudomonadati</taxon>
        <taxon>Pseudomonadota</taxon>
        <taxon>Gammaproteobacteria</taxon>
        <taxon>Oceanospirillales</taxon>
        <taxon>Litorivicinaceae</taxon>
        <taxon>Litorivicinus</taxon>
    </lineage>
</organism>
<dbReference type="KEGG" id="llp:GH975_09075"/>
<protein>
    <recommendedName>
        <fullName evidence="1">Chalcone isomerase domain-containing protein</fullName>
    </recommendedName>
</protein>
<dbReference type="Proteomes" id="UP000388235">
    <property type="component" value="Chromosome"/>
</dbReference>
<evidence type="ECO:0000313" key="2">
    <source>
        <dbReference type="EMBL" id="QGG80712.1"/>
    </source>
</evidence>
<feature type="domain" description="Chalcone isomerase" evidence="1">
    <location>
        <begin position="57"/>
        <end position="213"/>
    </location>
</feature>
<evidence type="ECO:0000313" key="3">
    <source>
        <dbReference type="Proteomes" id="UP000388235"/>
    </source>
</evidence>
<gene>
    <name evidence="2" type="ORF">GH975_09075</name>
</gene>
<reference evidence="2 3" key="1">
    <citation type="submission" date="2019-11" db="EMBL/GenBank/DDBJ databases">
        <authorList>
            <person name="Khan S.A."/>
            <person name="Jeon C.O."/>
            <person name="Chun B.H."/>
        </authorList>
    </citation>
    <scope>NUCLEOTIDE SEQUENCE [LARGE SCALE GENOMIC DNA]</scope>
    <source>
        <strain evidence="2 3">IMCC 1097</strain>
    </source>
</reference>
<dbReference type="EMBL" id="CP045871">
    <property type="protein sequence ID" value="QGG80712.1"/>
    <property type="molecule type" value="Genomic_DNA"/>
</dbReference>
<dbReference type="AlphaFoldDB" id="A0A5Q2QEF6"/>
<keyword evidence="3" id="KW-1185">Reference proteome</keyword>
<sequence>MGCGYGRLTACCTRCRRTLLRRPRWNGWSIPCGGGVRRNNLNALLALVLLLPSLAWANFPATAVVANQTLRLEGQGLLRWKGLFKVYEAALYRAPGAPLYSIDGAEMARLDIRYLRDIPARGFVDATRAGFEAVLPAGETLSQWLGPLNQTLDAYQDVNAGDGYRLEVSPQGFRLLLNDRVLVDSPDSAFGRRLLGVWLLPGTPAPGLREQLLSLR</sequence>